<accession>A0ABD3C477</accession>
<evidence type="ECO:0000313" key="2">
    <source>
        <dbReference type="Proteomes" id="UP001632038"/>
    </source>
</evidence>
<dbReference type="Proteomes" id="UP001632038">
    <property type="component" value="Unassembled WGS sequence"/>
</dbReference>
<reference evidence="2" key="1">
    <citation type="journal article" date="2024" name="IScience">
        <title>Strigolactones Initiate the Formation of Haustorium-like Structures in Castilleja.</title>
        <authorList>
            <person name="Buerger M."/>
            <person name="Peterson D."/>
            <person name="Chory J."/>
        </authorList>
    </citation>
    <scope>NUCLEOTIDE SEQUENCE [LARGE SCALE GENOMIC DNA]</scope>
</reference>
<sequence length="42" mass="4957">MSDRSQSELYKAPPLLISLRDFVLLFFTAIDRLWKDSRLLNS</sequence>
<organism evidence="1 2">
    <name type="scientific">Castilleja foliolosa</name>
    <dbReference type="NCBI Taxonomy" id="1961234"/>
    <lineage>
        <taxon>Eukaryota</taxon>
        <taxon>Viridiplantae</taxon>
        <taxon>Streptophyta</taxon>
        <taxon>Embryophyta</taxon>
        <taxon>Tracheophyta</taxon>
        <taxon>Spermatophyta</taxon>
        <taxon>Magnoliopsida</taxon>
        <taxon>eudicotyledons</taxon>
        <taxon>Gunneridae</taxon>
        <taxon>Pentapetalae</taxon>
        <taxon>asterids</taxon>
        <taxon>lamiids</taxon>
        <taxon>Lamiales</taxon>
        <taxon>Orobanchaceae</taxon>
        <taxon>Pedicularideae</taxon>
        <taxon>Castillejinae</taxon>
        <taxon>Castilleja</taxon>
    </lineage>
</organism>
<comment type="caution">
    <text evidence="1">The sequence shown here is derived from an EMBL/GenBank/DDBJ whole genome shotgun (WGS) entry which is preliminary data.</text>
</comment>
<dbReference type="EMBL" id="JAVIJP010000054">
    <property type="protein sequence ID" value="KAL3624259.1"/>
    <property type="molecule type" value="Genomic_DNA"/>
</dbReference>
<proteinExistence type="predicted"/>
<protein>
    <submittedName>
        <fullName evidence="1">Uncharacterized protein</fullName>
    </submittedName>
</protein>
<name>A0ABD3C477_9LAMI</name>
<gene>
    <name evidence="1" type="ORF">CASFOL_033075</name>
</gene>
<dbReference type="AlphaFoldDB" id="A0ABD3C477"/>
<evidence type="ECO:0000313" key="1">
    <source>
        <dbReference type="EMBL" id="KAL3624259.1"/>
    </source>
</evidence>
<keyword evidence="2" id="KW-1185">Reference proteome</keyword>